<evidence type="ECO:0000313" key="1">
    <source>
        <dbReference type="EMBL" id="PPK95946.1"/>
    </source>
</evidence>
<proteinExistence type="predicted"/>
<comment type="caution">
    <text evidence="1">The sequence shown here is derived from an EMBL/GenBank/DDBJ whole genome shotgun (WGS) entry which is preliminary data.</text>
</comment>
<organism evidence="1 2">
    <name type="scientific">Kineococcus xinjiangensis</name>
    <dbReference type="NCBI Taxonomy" id="512762"/>
    <lineage>
        <taxon>Bacteria</taxon>
        <taxon>Bacillati</taxon>
        <taxon>Actinomycetota</taxon>
        <taxon>Actinomycetes</taxon>
        <taxon>Kineosporiales</taxon>
        <taxon>Kineosporiaceae</taxon>
        <taxon>Kineococcus</taxon>
    </lineage>
</organism>
<dbReference type="RefSeq" id="WP_104432342.1">
    <property type="nucleotide sequence ID" value="NZ_PTJD01000005.1"/>
</dbReference>
<dbReference type="OrthoDB" id="9791748at2"/>
<sequence length="477" mass="50500">MERPSGTPRRHRAAKGAGAVLTGLAAMTVATLGANPSSASSHREAPYIAGDPRADNTDVYAFVSPDAPDTVTLIANWWPMEEPDGGPNFYRFADGVAYDIEIDNNGDAQPDVTYRWVFTSTYRNPNTFLYNFGPVTTVRDADLNFLQTYDLQVRQGNGAFTTIADDQPVAPSNVGKASMPDYAAVRAGAVVGVAGGLTSFAGQADDPFFLDLRVFDLLYGGDLSKTGHDTLDGYNVQTIALKVPKSTLALAGDPTANPVIGVVSTTSRQSQRVFPATGSRQAPTDSGAYVQVSRLGNPLVNEVIVPVRLKDAFNASRPPGDATFLSLVQNPEVPRLIETIYDVPAPATPRNDLVEVFLTGISRDGNGPAAIEADLNAHTLNAGVTTAVPSEQLRLNMAVPPTADPKRLGVLAGDLAGFPNGRRLVDDVVDIELKVLQGALFGTNTDAFTDGVDANDVPFASTFPYVALPHGIAVNRS</sequence>
<dbReference type="AlphaFoldDB" id="A0A2S6IPC5"/>
<reference evidence="1 2" key="1">
    <citation type="submission" date="2018-02" db="EMBL/GenBank/DDBJ databases">
        <title>Genomic Encyclopedia of Archaeal and Bacterial Type Strains, Phase II (KMG-II): from individual species to whole genera.</title>
        <authorList>
            <person name="Goeker M."/>
        </authorList>
    </citation>
    <scope>NUCLEOTIDE SEQUENCE [LARGE SCALE GENOMIC DNA]</scope>
    <source>
        <strain evidence="1 2">DSM 22857</strain>
    </source>
</reference>
<keyword evidence="2" id="KW-1185">Reference proteome</keyword>
<gene>
    <name evidence="1" type="ORF">CLV92_10541</name>
</gene>
<name>A0A2S6IPC5_9ACTN</name>
<dbReference type="EMBL" id="PTJD01000005">
    <property type="protein sequence ID" value="PPK95946.1"/>
    <property type="molecule type" value="Genomic_DNA"/>
</dbReference>
<dbReference type="Proteomes" id="UP000239485">
    <property type="component" value="Unassembled WGS sequence"/>
</dbReference>
<dbReference type="Pfam" id="PF14224">
    <property type="entry name" value="DUF4331"/>
    <property type="match status" value="1"/>
</dbReference>
<dbReference type="InterPro" id="IPR025566">
    <property type="entry name" value="DUF4331"/>
</dbReference>
<evidence type="ECO:0000313" key="2">
    <source>
        <dbReference type="Proteomes" id="UP000239485"/>
    </source>
</evidence>
<accession>A0A2S6IPC5</accession>
<protein>
    <submittedName>
        <fullName evidence="1">Uncharacterized protein DUF4331</fullName>
    </submittedName>
</protein>